<protein>
    <recommendedName>
        <fullName evidence="4">Pentatricopeptide repeat-containing protein</fullName>
    </recommendedName>
</protein>
<dbReference type="Gene3D" id="1.25.40.10">
    <property type="entry name" value="Tetratricopeptide repeat domain"/>
    <property type="match status" value="1"/>
</dbReference>
<evidence type="ECO:0008006" key="4">
    <source>
        <dbReference type="Google" id="ProtNLM"/>
    </source>
</evidence>
<keyword evidence="3" id="KW-1185">Reference proteome</keyword>
<dbReference type="Proteomes" id="UP000295083">
    <property type="component" value="Unassembled WGS sequence"/>
</dbReference>
<dbReference type="EMBL" id="QAPG01000008">
    <property type="protein sequence ID" value="TDZ39807.1"/>
    <property type="molecule type" value="Genomic_DNA"/>
</dbReference>
<feature type="region of interest" description="Disordered" evidence="1">
    <location>
        <begin position="56"/>
        <end position="173"/>
    </location>
</feature>
<name>A0A4R8QLC1_9PEZI</name>
<proteinExistence type="predicted"/>
<feature type="compositionally biased region" description="Basic and acidic residues" evidence="1">
    <location>
        <begin position="148"/>
        <end position="163"/>
    </location>
</feature>
<dbReference type="InterPro" id="IPR011990">
    <property type="entry name" value="TPR-like_helical_dom_sf"/>
</dbReference>
<reference evidence="2 3" key="1">
    <citation type="submission" date="2018-11" db="EMBL/GenBank/DDBJ databases">
        <title>Genome sequence and assembly of Colletotrichum spinosum.</title>
        <authorList>
            <person name="Gan P."/>
            <person name="Shirasu K."/>
        </authorList>
    </citation>
    <scope>NUCLEOTIDE SEQUENCE [LARGE SCALE GENOMIC DNA]</scope>
    <source>
        <strain evidence="2 3">CBS 515.97</strain>
    </source>
</reference>
<feature type="compositionally biased region" description="Polar residues" evidence="1">
    <location>
        <begin position="117"/>
        <end position="141"/>
    </location>
</feature>
<sequence length="865" mass="97796">MSLGITLSWRARSHRLGVSRISLIPRSPRWSRAHPAHLSLPCRQSIHTDFVATTRRPREADYESGHAPAQGITPKPSHSVTADSSLAAEVSLPSAPRTGERQALNDADRASSRKPLTPQSSTAAKNTPRITSGRYGSSSPIDQPLSRLELDSERKQDGKRATRDPIPQNQRNKAIQKYKDSVLVSPPITYDVARETRTSSQRYEEGVQRQSRLSIIRQIKGVRFTNWRDTLDLLRLRTRGVLTAWKPYARKIDASADLAEALLHTVDYTIWDIQDRSRCQIELHWAEKQKPSAKPPAARLLLSGDDHALEHAVEEITRLATRIGGRMRIDGAIGSRVSTPLAEELNFPDGQPMKTWHSTLHFERPANQVQYTLERRYEEIAKPRMWTPQTFEAYIAALTRSCLAPTLAHKLYGSGVAAANALLGLLHGAFDDPEARSSLSTRALKLALQFIESHGHSYRHHALQLVDDMQRLGLRLDTDVFNIAMGSNVKVKDLDGFDVMLKRMLRYGCLPNLDTWILFLQMMENERVRRHVIKIMHSLGFFSEPRAVPLIANQLAHFDVREYGATDKELASVDVRGQDWSDGIRPFMESMDAKYGSSWKTLANFNKIVNELGRMGKYECCLELFDAISESTARKPTTLTINTMLLHGRSGRKLDFVIAALERAYKHRIHLDEQSYHEVFQLAFRLRKPNMMGLVWRFASIKRMTSWHMRNRVSHNTYIDRPPADAKTDNGHDWPALPRFHQPDMVAELQRLPVKKRGPAIANMFWARYASWVPVDPLHAMLARAWEADNAVHAAVKQAKQERTALLSQNLDGPAPLRKITVPGLPLVLRRPTMLGLNGGFPRGLGESLELEQSITHLAPSSRTD</sequence>
<gene>
    <name evidence="2" type="ORF">C8035_v002107</name>
</gene>
<evidence type="ECO:0000256" key="1">
    <source>
        <dbReference type="SAM" id="MobiDB-lite"/>
    </source>
</evidence>
<organism evidence="2 3">
    <name type="scientific">Colletotrichum spinosum</name>
    <dbReference type="NCBI Taxonomy" id="1347390"/>
    <lineage>
        <taxon>Eukaryota</taxon>
        <taxon>Fungi</taxon>
        <taxon>Dikarya</taxon>
        <taxon>Ascomycota</taxon>
        <taxon>Pezizomycotina</taxon>
        <taxon>Sordariomycetes</taxon>
        <taxon>Hypocreomycetidae</taxon>
        <taxon>Glomerellales</taxon>
        <taxon>Glomerellaceae</taxon>
        <taxon>Colletotrichum</taxon>
        <taxon>Colletotrichum orbiculare species complex</taxon>
    </lineage>
</organism>
<accession>A0A4R8QLC1</accession>
<dbReference type="AlphaFoldDB" id="A0A4R8QLC1"/>
<evidence type="ECO:0000313" key="2">
    <source>
        <dbReference type="EMBL" id="TDZ39807.1"/>
    </source>
</evidence>
<comment type="caution">
    <text evidence="2">The sequence shown here is derived from an EMBL/GenBank/DDBJ whole genome shotgun (WGS) entry which is preliminary data.</text>
</comment>
<evidence type="ECO:0000313" key="3">
    <source>
        <dbReference type="Proteomes" id="UP000295083"/>
    </source>
</evidence>